<dbReference type="Proteomes" id="UP000306635">
    <property type="component" value="Unassembled WGS sequence"/>
</dbReference>
<dbReference type="PANTHER" id="PTHR13078">
    <property type="entry name" value="PEROXISOMAL MULTIFUNCTIONAL ENZYME TYPE 2-RELATED"/>
    <property type="match status" value="1"/>
</dbReference>
<dbReference type="EMBL" id="SWDV01000041">
    <property type="protein sequence ID" value="TLX71346.1"/>
    <property type="molecule type" value="Genomic_DNA"/>
</dbReference>
<comment type="caution">
    <text evidence="3">The sequence shown here is derived from an EMBL/GenBank/DDBJ whole genome shotgun (WGS) entry which is preliminary data.</text>
</comment>
<accession>A0A5R9QNS6</accession>
<dbReference type="GO" id="GO:0006635">
    <property type="term" value="P:fatty acid beta-oxidation"/>
    <property type="evidence" value="ECO:0007669"/>
    <property type="project" value="TreeGrafter"/>
</dbReference>
<keyword evidence="4" id="KW-1185">Reference proteome</keyword>
<dbReference type="Gene3D" id="3.10.129.10">
    <property type="entry name" value="Hotdog Thioesterase"/>
    <property type="match status" value="1"/>
</dbReference>
<dbReference type="PANTHER" id="PTHR13078:SF56">
    <property type="entry name" value="PEROXISOMAL MULTIFUNCTIONAL ENZYME TYPE 2"/>
    <property type="match status" value="1"/>
</dbReference>
<evidence type="ECO:0000259" key="1">
    <source>
        <dbReference type="Pfam" id="PF01575"/>
    </source>
</evidence>
<dbReference type="AlphaFoldDB" id="A0A5R9QNS6"/>
<dbReference type="GO" id="GO:0044594">
    <property type="term" value="F:17-beta-hydroxysteroid dehydrogenase (NAD+) activity"/>
    <property type="evidence" value="ECO:0007669"/>
    <property type="project" value="TreeGrafter"/>
</dbReference>
<evidence type="ECO:0000259" key="2">
    <source>
        <dbReference type="Pfam" id="PF22622"/>
    </source>
</evidence>
<proteinExistence type="predicted"/>
<dbReference type="CDD" id="cd03448">
    <property type="entry name" value="HDE_HSD"/>
    <property type="match status" value="1"/>
</dbReference>
<dbReference type="OrthoDB" id="9774179at2"/>
<feature type="domain" description="MaoC-like" evidence="1">
    <location>
        <begin position="166"/>
        <end position="277"/>
    </location>
</feature>
<dbReference type="Pfam" id="PF22622">
    <property type="entry name" value="MFE-2_hydrat-2_N"/>
    <property type="match status" value="1"/>
</dbReference>
<sequence length="289" mass="31775">MLNYERVKHWPIEEVTQSYSKRDSILYALGLGVGGDPMDPVQLRFTFEKDLQAVPTLAAAIAWPKPWMTNPDTGVDYLKLVHGEQDTQWFRPMPAEARVTSRTRVNRICDKGAGKGAIVELLRDIIDADSGERIAQTRQVSFLRGDGGYTAQGGVSDEPPQSLPAVPERAPDFEFELLSPPQAALIYRLSGDSNPLHADPEVAARAGFHQPILHGLATYGMAAFAAVCRCADGDASRLKRLAARFTSPVYPGETLRFQFWSGADGRVQLRARVEARDVTVLNNGVIELT</sequence>
<dbReference type="SUPFAM" id="SSF54637">
    <property type="entry name" value="Thioesterase/thiol ester dehydrase-isomerase"/>
    <property type="match status" value="2"/>
</dbReference>
<evidence type="ECO:0000313" key="4">
    <source>
        <dbReference type="Proteomes" id="UP000306635"/>
    </source>
</evidence>
<dbReference type="Pfam" id="PF01575">
    <property type="entry name" value="MaoC_dehydratas"/>
    <property type="match status" value="1"/>
</dbReference>
<dbReference type="GO" id="GO:0003857">
    <property type="term" value="F:(3S)-3-hydroxyacyl-CoA dehydrogenase (NAD+) activity"/>
    <property type="evidence" value="ECO:0007669"/>
    <property type="project" value="TreeGrafter"/>
</dbReference>
<dbReference type="RefSeq" id="WP_138526147.1">
    <property type="nucleotide sequence ID" value="NZ_SWDV01000041.1"/>
</dbReference>
<dbReference type="InterPro" id="IPR054357">
    <property type="entry name" value="MFE-2_N"/>
</dbReference>
<dbReference type="GO" id="GO:0004300">
    <property type="term" value="F:enoyl-CoA hydratase activity"/>
    <property type="evidence" value="ECO:0007669"/>
    <property type="project" value="TreeGrafter"/>
</dbReference>
<protein>
    <submittedName>
        <fullName evidence="3">3-alpha,7-alpha, 12-alpha-trihydroxy-5-beta-cholest-24-enoyl-CoA hydratase</fullName>
    </submittedName>
</protein>
<name>A0A5R9QNS6_9PSED</name>
<feature type="domain" description="Peroxisomal multifunctional enzyme type 2-like N-terminal" evidence="2">
    <location>
        <begin position="18"/>
        <end position="145"/>
    </location>
</feature>
<evidence type="ECO:0000313" key="3">
    <source>
        <dbReference type="EMBL" id="TLX71346.1"/>
    </source>
</evidence>
<dbReference type="GeneID" id="300408970"/>
<dbReference type="InterPro" id="IPR002539">
    <property type="entry name" value="MaoC-like_dom"/>
</dbReference>
<organism evidence="3 4">
    <name type="scientific">Pseudomonas nicosulfuronedens</name>
    <dbReference type="NCBI Taxonomy" id="2571105"/>
    <lineage>
        <taxon>Bacteria</taxon>
        <taxon>Pseudomonadati</taxon>
        <taxon>Pseudomonadota</taxon>
        <taxon>Gammaproteobacteria</taxon>
        <taxon>Pseudomonadales</taxon>
        <taxon>Pseudomonadaceae</taxon>
        <taxon>Pseudomonas</taxon>
    </lineage>
</organism>
<dbReference type="InterPro" id="IPR029069">
    <property type="entry name" value="HotDog_dom_sf"/>
</dbReference>
<reference evidence="3 4" key="1">
    <citation type="submission" date="2019-04" db="EMBL/GenBank/DDBJ databases">
        <authorList>
            <person name="Li M."/>
        </authorList>
    </citation>
    <scope>NUCLEOTIDE SEQUENCE [LARGE SCALE GENOMIC DNA]</scope>
    <source>
        <strain evidence="3 4">LAM1902</strain>
    </source>
</reference>
<gene>
    <name evidence="3" type="ORF">FAS41_25540</name>
</gene>